<dbReference type="InParanoid" id="A0A212EUZ3"/>
<evidence type="ECO:0000313" key="3">
    <source>
        <dbReference type="Proteomes" id="UP000007151"/>
    </source>
</evidence>
<gene>
    <name evidence="2" type="ORF">KGM_216001A</name>
</gene>
<dbReference type="KEGG" id="dpl:KGM_216001A"/>
<feature type="compositionally biased region" description="Polar residues" evidence="1">
    <location>
        <begin position="15"/>
        <end position="44"/>
    </location>
</feature>
<organism evidence="2 3">
    <name type="scientific">Danaus plexippus plexippus</name>
    <dbReference type="NCBI Taxonomy" id="278856"/>
    <lineage>
        <taxon>Eukaryota</taxon>
        <taxon>Metazoa</taxon>
        <taxon>Ecdysozoa</taxon>
        <taxon>Arthropoda</taxon>
        <taxon>Hexapoda</taxon>
        <taxon>Insecta</taxon>
        <taxon>Pterygota</taxon>
        <taxon>Neoptera</taxon>
        <taxon>Endopterygota</taxon>
        <taxon>Lepidoptera</taxon>
        <taxon>Glossata</taxon>
        <taxon>Ditrysia</taxon>
        <taxon>Papilionoidea</taxon>
        <taxon>Nymphalidae</taxon>
        <taxon>Danainae</taxon>
        <taxon>Danaini</taxon>
        <taxon>Danaina</taxon>
        <taxon>Danaus</taxon>
        <taxon>Danaus</taxon>
    </lineage>
</organism>
<keyword evidence="3" id="KW-1185">Reference proteome</keyword>
<feature type="non-terminal residue" evidence="2">
    <location>
        <position position="138"/>
    </location>
</feature>
<proteinExistence type="predicted"/>
<comment type="caution">
    <text evidence="2">The sequence shown here is derived from an EMBL/GenBank/DDBJ whole genome shotgun (WGS) entry which is preliminary data.</text>
</comment>
<accession>A0A212EUZ3</accession>
<dbReference type="EMBL" id="AGBW02012262">
    <property type="protein sequence ID" value="OWR45320.1"/>
    <property type="molecule type" value="Genomic_DNA"/>
</dbReference>
<dbReference type="Proteomes" id="UP000007151">
    <property type="component" value="Unassembled WGS sequence"/>
</dbReference>
<sequence length="138" mass="15355">MGWDGTNGMDRRNAFSINDNRQEPQRPQSRFYQNGENSRGSIDRQQILKEILDKANIGTGNNNDNQIQIDGVRINVNPNPADHHGRGAGFRTGNPLVGNTQYLYNSRNGEENIVRPLTNRMGGGSYNVDNRGQNGNNA</sequence>
<dbReference type="AlphaFoldDB" id="A0A212EUZ3"/>
<evidence type="ECO:0000313" key="2">
    <source>
        <dbReference type="EMBL" id="OWR45320.1"/>
    </source>
</evidence>
<feature type="region of interest" description="Disordered" evidence="1">
    <location>
        <begin position="1"/>
        <end position="45"/>
    </location>
</feature>
<feature type="region of interest" description="Disordered" evidence="1">
    <location>
        <begin position="74"/>
        <end position="95"/>
    </location>
</feature>
<feature type="region of interest" description="Disordered" evidence="1">
    <location>
        <begin position="116"/>
        <end position="138"/>
    </location>
</feature>
<protein>
    <submittedName>
        <fullName evidence="2">Uncharacterized protein</fullName>
    </submittedName>
</protein>
<feature type="compositionally biased region" description="Polar residues" evidence="1">
    <location>
        <begin position="127"/>
        <end position="138"/>
    </location>
</feature>
<reference evidence="2 3" key="1">
    <citation type="journal article" date="2011" name="Cell">
        <title>The monarch butterfly genome yields insights into long-distance migration.</title>
        <authorList>
            <person name="Zhan S."/>
            <person name="Merlin C."/>
            <person name="Boore J.L."/>
            <person name="Reppert S.M."/>
        </authorList>
    </citation>
    <scope>NUCLEOTIDE SEQUENCE [LARGE SCALE GENOMIC DNA]</scope>
    <source>
        <strain evidence="2">F-2</strain>
    </source>
</reference>
<evidence type="ECO:0000256" key="1">
    <source>
        <dbReference type="SAM" id="MobiDB-lite"/>
    </source>
</evidence>
<name>A0A212EUZ3_DANPL</name>